<dbReference type="Gene3D" id="2.130.10.10">
    <property type="entry name" value="YVTN repeat-like/Quinoprotein amine dehydrogenase"/>
    <property type="match status" value="1"/>
</dbReference>
<feature type="repeat" description="WD" evidence="6">
    <location>
        <begin position="867"/>
        <end position="899"/>
    </location>
</feature>
<dbReference type="InterPro" id="IPR001680">
    <property type="entry name" value="WD40_rpt"/>
</dbReference>
<dbReference type="OrthoDB" id="2624652at2759"/>
<dbReference type="GO" id="GO:0005667">
    <property type="term" value="C:transcription regulator complex"/>
    <property type="evidence" value="ECO:0007669"/>
    <property type="project" value="TreeGrafter"/>
</dbReference>
<gene>
    <name evidence="10" type="ORF">BV898_03113</name>
</gene>
<evidence type="ECO:0000313" key="10">
    <source>
        <dbReference type="EMBL" id="OQV23066.1"/>
    </source>
</evidence>
<feature type="repeat" description="WD" evidence="6">
    <location>
        <begin position="741"/>
        <end position="782"/>
    </location>
</feature>
<dbReference type="InterPro" id="IPR009146">
    <property type="entry name" value="Groucho_enhance"/>
</dbReference>
<feature type="compositionally biased region" description="Gly residues" evidence="8">
    <location>
        <begin position="262"/>
        <end position="280"/>
    </location>
</feature>
<feature type="compositionally biased region" description="Gly residues" evidence="8">
    <location>
        <begin position="14"/>
        <end position="35"/>
    </location>
</feature>
<dbReference type="InterPro" id="IPR036322">
    <property type="entry name" value="WD40_repeat_dom_sf"/>
</dbReference>
<keyword evidence="5" id="KW-0539">Nucleus</keyword>
<accession>A0A1W0X679</accession>
<dbReference type="GO" id="GO:0090090">
    <property type="term" value="P:negative regulation of canonical Wnt signaling pathway"/>
    <property type="evidence" value="ECO:0007669"/>
    <property type="project" value="TreeGrafter"/>
</dbReference>
<feature type="compositionally biased region" description="Basic and acidic residues" evidence="8">
    <location>
        <begin position="493"/>
        <end position="502"/>
    </location>
</feature>
<dbReference type="PROSITE" id="PS50294">
    <property type="entry name" value="WD_REPEATS_REGION"/>
    <property type="match status" value="1"/>
</dbReference>
<dbReference type="InterPro" id="IPR015943">
    <property type="entry name" value="WD40/YVTN_repeat-like_dom_sf"/>
</dbReference>
<evidence type="ECO:0000256" key="4">
    <source>
        <dbReference type="ARBA" id="ARBA00022737"/>
    </source>
</evidence>
<feature type="compositionally biased region" description="Basic and acidic residues" evidence="8">
    <location>
        <begin position="444"/>
        <end position="459"/>
    </location>
</feature>
<comment type="subcellular location">
    <subcellularLocation>
        <location evidence="1">Nucleus</location>
    </subcellularLocation>
</comment>
<reference evidence="11" key="1">
    <citation type="submission" date="2017-01" db="EMBL/GenBank/DDBJ databases">
        <title>Comparative genomics of anhydrobiosis in the tardigrade Hypsibius dujardini.</title>
        <authorList>
            <person name="Yoshida Y."/>
            <person name="Koutsovoulos G."/>
            <person name="Laetsch D."/>
            <person name="Stevens L."/>
            <person name="Kumar S."/>
            <person name="Horikawa D."/>
            <person name="Ishino K."/>
            <person name="Komine S."/>
            <person name="Tomita M."/>
            <person name="Blaxter M."/>
            <person name="Arakawa K."/>
        </authorList>
    </citation>
    <scope>NUCLEOTIDE SEQUENCE [LARGE SCALE GENOMIC DNA]</scope>
    <source>
        <strain evidence="11">Z151</strain>
    </source>
</reference>
<feature type="repeat" description="WD" evidence="6">
    <location>
        <begin position="783"/>
        <end position="825"/>
    </location>
</feature>
<feature type="compositionally biased region" description="Polar residues" evidence="8">
    <location>
        <begin position="506"/>
        <end position="532"/>
    </location>
</feature>
<dbReference type="AlphaFoldDB" id="A0A1W0X679"/>
<dbReference type="PANTHER" id="PTHR10814">
    <property type="entry name" value="TRANSDUCIN-LIKE ENHANCER PROTEIN"/>
    <property type="match status" value="1"/>
</dbReference>
<feature type="domain" description="Groucho/TLE N-terminal Q-rich" evidence="9">
    <location>
        <begin position="86"/>
        <end position="198"/>
    </location>
</feature>
<protein>
    <submittedName>
        <fullName evidence="10">Protein groucho-2</fullName>
    </submittedName>
</protein>
<evidence type="ECO:0000256" key="3">
    <source>
        <dbReference type="ARBA" id="ARBA00022574"/>
    </source>
</evidence>
<evidence type="ECO:0000256" key="1">
    <source>
        <dbReference type="ARBA" id="ARBA00004123"/>
    </source>
</evidence>
<sequence length="943" mass="99351">MRLFGEQGAHHLRGGLGGLGHPGLHGLPPGAGGVSGVSEEQQRQAEEQQQRMLLGMAPGPRMSGGGGAGPSGQNNQNGPPMPPGGFKTPEFLDRCREEFNTMQAQIQHLKAQLEKVEGEKIEMSRQFSMVNEIQYVMQLEMAKAAESCKRLQSIINGLRPYIAPELLQQLHANMERALNISQQEMQQIQSFQSMQAMHPMGPGAMQMGPGGMPGMMGHPGFPPGMMPPGMNMGMGPMGLGPPGGPGMGGHPSVSAQLALMGAPGGVGGPGNGGIGLGGPPGGLPEQARQSELHRASALSSNPGSSLYPDHDHRRNSSSPGSPLDVKAEQSDAQARFGGEKSGGGGGRPTEGKRNRSPEDSSDESNHLHGHGGTGRSSASHPSGTGGGGGGNSKKNRVASAEKARNNAASHGDDSDNDSEKSDGDLVVDDVSGDEESRSPGPRHQNGDGGHKEGENRGEGVGESSASNHHGKRLHDRPMSPKSGRSSASSSTSSKRDINDKSVPKASPTNGGTPPSNNQRPKPMHPNNSNNMQHMGGQYPFDMQGPPPPNMHPFHPAQFGHPGPYSRHASMVPPPHGVFDPHMHGSMNPMNAMMHGGGGGRPAGARPDSHSFYGAMSTPDDKLTPTIFPPGVGTQPGMPRHVQEIAKLNHGDVVCAVTISSPTRHVYTGGKGCVKIWDIVPGNGGRLSSSPQAIHELDCLSRDSYIRSCKLLPDGKTLIVGGEAANLTVWDLSAVPKIKGTLTSGAPACYALAVSPDSKLCYSCCSDGNISVWDLLSQKVVITLQGHSDGASCIDLDTRDGNRLWTGGLDNTVRSWDLRTSSQVQSHEFASQIFSLGCCPTGDWLAVGMDKNVVEVMQMAKMTDKYQLRLHDSCVLSLKYATSGKWFVSTGKDSKLNGWQNPHGYLAFHTKEGSSVLSCDVSADDKYIVTGSGEKKATLYEVIF</sequence>
<dbReference type="PROSITE" id="PS00678">
    <property type="entry name" value="WD_REPEATS_1"/>
    <property type="match status" value="2"/>
</dbReference>
<keyword evidence="3 6" id="KW-0853">WD repeat</keyword>
<keyword evidence="4" id="KW-0677">Repeat</keyword>
<dbReference type="InterPro" id="IPR005617">
    <property type="entry name" value="Groucho/TLE_N"/>
</dbReference>
<evidence type="ECO:0000259" key="9">
    <source>
        <dbReference type="Pfam" id="PF03920"/>
    </source>
</evidence>
<feature type="compositionally biased region" description="Basic and acidic residues" evidence="8">
    <location>
        <begin position="399"/>
        <end position="423"/>
    </location>
</feature>
<dbReference type="InterPro" id="IPR019775">
    <property type="entry name" value="WD40_repeat_CS"/>
</dbReference>
<proteinExistence type="inferred from homology"/>
<dbReference type="EMBL" id="MTYJ01000014">
    <property type="protein sequence ID" value="OQV23066.1"/>
    <property type="molecule type" value="Genomic_DNA"/>
</dbReference>
<dbReference type="Pfam" id="PF03920">
    <property type="entry name" value="TLE_N"/>
    <property type="match status" value="1"/>
</dbReference>
<feature type="compositionally biased region" description="Basic and acidic residues" evidence="8">
    <location>
        <begin position="40"/>
        <end position="49"/>
    </location>
</feature>
<feature type="coiled-coil region" evidence="7">
    <location>
        <begin position="92"/>
        <end position="126"/>
    </location>
</feature>
<dbReference type="SUPFAM" id="SSF50978">
    <property type="entry name" value="WD40 repeat-like"/>
    <property type="match status" value="1"/>
</dbReference>
<keyword evidence="11" id="KW-1185">Reference proteome</keyword>
<dbReference type="PANTHER" id="PTHR10814:SF21">
    <property type="entry name" value="PROTEIN GROUCHO"/>
    <property type="match status" value="1"/>
</dbReference>
<feature type="compositionally biased region" description="Gly residues" evidence="8">
    <location>
        <begin position="339"/>
        <end position="348"/>
    </location>
</feature>
<comment type="caution">
    <text evidence="10">The sequence shown here is derived from an EMBL/GenBank/DDBJ whole genome shotgun (WGS) entry which is preliminary data.</text>
</comment>
<dbReference type="Proteomes" id="UP000192578">
    <property type="component" value="Unassembled WGS sequence"/>
</dbReference>
<dbReference type="GO" id="GO:0003714">
    <property type="term" value="F:transcription corepressor activity"/>
    <property type="evidence" value="ECO:0007669"/>
    <property type="project" value="TreeGrafter"/>
</dbReference>
<feature type="region of interest" description="Disordered" evidence="8">
    <location>
        <begin position="259"/>
        <end position="550"/>
    </location>
</feature>
<feature type="compositionally biased region" description="Basic and acidic residues" evidence="8">
    <location>
        <begin position="349"/>
        <end position="366"/>
    </location>
</feature>
<dbReference type="PROSITE" id="PS50082">
    <property type="entry name" value="WD_REPEATS_2"/>
    <property type="match status" value="3"/>
</dbReference>
<dbReference type="FunFam" id="2.130.10.10:FF:001072">
    <property type="entry name" value="Transcription factor unc-37"/>
    <property type="match status" value="1"/>
</dbReference>
<evidence type="ECO:0000256" key="6">
    <source>
        <dbReference type="PROSITE-ProRule" id="PRU00221"/>
    </source>
</evidence>
<evidence type="ECO:0000256" key="2">
    <source>
        <dbReference type="ARBA" id="ARBA00005969"/>
    </source>
</evidence>
<name>A0A1W0X679_HYPEX</name>
<dbReference type="Pfam" id="PF00400">
    <property type="entry name" value="WD40"/>
    <property type="match status" value="4"/>
</dbReference>
<evidence type="ECO:0000256" key="5">
    <source>
        <dbReference type="ARBA" id="ARBA00023242"/>
    </source>
</evidence>
<feature type="region of interest" description="Disordered" evidence="8">
    <location>
        <begin position="14"/>
        <end position="89"/>
    </location>
</feature>
<evidence type="ECO:0000313" key="11">
    <source>
        <dbReference type="Proteomes" id="UP000192578"/>
    </source>
</evidence>
<evidence type="ECO:0000256" key="7">
    <source>
        <dbReference type="SAM" id="Coils"/>
    </source>
</evidence>
<feature type="compositionally biased region" description="Low complexity" evidence="8">
    <location>
        <begin position="479"/>
        <end position="492"/>
    </location>
</feature>
<comment type="similarity">
    <text evidence="2">Belongs to the WD repeat Groucho/TLE family.</text>
</comment>
<keyword evidence="7" id="KW-0175">Coiled coil</keyword>
<dbReference type="PRINTS" id="PR01850">
    <property type="entry name" value="GROUCHOFAMLY"/>
</dbReference>
<dbReference type="SMART" id="SM00320">
    <property type="entry name" value="WD40"/>
    <property type="match status" value="7"/>
</dbReference>
<dbReference type="GO" id="GO:0005634">
    <property type="term" value="C:nucleus"/>
    <property type="evidence" value="ECO:0007669"/>
    <property type="project" value="UniProtKB-SubCell"/>
</dbReference>
<organism evidence="10 11">
    <name type="scientific">Hypsibius exemplaris</name>
    <name type="common">Freshwater tardigrade</name>
    <dbReference type="NCBI Taxonomy" id="2072580"/>
    <lineage>
        <taxon>Eukaryota</taxon>
        <taxon>Metazoa</taxon>
        <taxon>Ecdysozoa</taxon>
        <taxon>Tardigrada</taxon>
        <taxon>Eutardigrada</taxon>
        <taxon>Parachela</taxon>
        <taxon>Hypsibioidea</taxon>
        <taxon>Hypsibiidae</taxon>
        <taxon>Hypsibius</taxon>
    </lineage>
</organism>
<evidence type="ECO:0000256" key="8">
    <source>
        <dbReference type="SAM" id="MobiDB-lite"/>
    </source>
</evidence>